<dbReference type="GO" id="GO:0106300">
    <property type="term" value="P:protein-DNA covalent cross-linking repair"/>
    <property type="evidence" value="ECO:0007669"/>
    <property type="project" value="InterPro"/>
</dbReference>
<dbReference type="HOGENOM" id="CLU_035990_6_2_5"/>
<dbReference type="Gene3D" id="3.90.1680.10">
    <property type="entry name" value="SOS response associated peptidase-like"/>
    <property type="match status" value="1"/>
</dbReference>
<dbReference type="Pfam" id="PF02586">
    <property type="entry name" value="SRAP"/>
    <property type="match status" value="1"/>
</dbReference>
<evidence type="ECO:0000313" key="11">
    <source>
        <dbReference type="Proteomes" id="UP000001095"/>
    </source>
</evidence>
<evidence type="ECO:0000256" key="7">
    <source>
        <dbReference type="ARBA" id="ARBA00023239"/>
    </source>
</evidence>
<dbReference type="Proteomes" id="UP000001095">
    <property type="component" value="Unassembled WGS sequence"/>
</dbReference>
<dbReference type="PANTHER" id="PTHR13604:SF0">
    <property type="entry name" value="ABASIC SITE PROCESSING PROTEIN HMCES"/>
    <property type="match status" value="1"/>
</dbReference>
<comment type="caution">
    <text evidence="10">The sequence shown here is derived from an EMBL/GenBank/DDBJ whole genome shotgun (WGS) entry which is preliminary data.</text>
</comment>
<reference evidence="10 11" key="1">
    <citation type="submission" date="2012-04" db="EMBL/GenBank/DDBJ databases">
        <title>The Genome Sequence of Afipia clevelandensis ATCC 49720.</title>
        <authorList>
            <consortium name="The Broad Institute Genome Sequencing Platform"/>
            <person name="Earl A."/>
            <person name="Ward D."/>
            <person name="Feldgarden M."/>
            <person name="Gevers D."/>
            <person name="Huys G."/>
            <person name="Walker B."/>
            <person name="Young S.K."/>
            <person name="Zeng Q."/>
            <person name="Gargeya S."/>
            <person name="Fitzgerald M."/>
            <person name="Haas B."/>
            <person name="Abouelleil A."/>
            <person name="Alvarado L."/>
            <person name="Arachchi H.M."/>
            <person name="Berlin A."/>
            <person name="Chapman S.B."/>
            <person name="Goldberg J."/>
            <person name="Griggs A."/>
            <person name="Gujja S."/>
            <person name="Hansen M."/>
            <person name="Howarth C."/>
            <person name="Imamovic A."/>
            <person name="Larimer J."/>
            <person name="McCowen C."/>
            <person name="Montmayeur A."/>
            <person name="Murphy C."/>
            <person name="Neiman D."/>
            <person name="Pearson M."/>
            <person name="Priest M."/>
            <person name="Roberts A."/>
            <person name="Saif S."/>
            <person name="Shea T."/>
            <person name="Sisk P."/>
            <person name="Sykes S."/>
            <person name="Wortman J."/>
            <person name="Nusbaum C."/>
            <person name="Birren B."/>
        </authorList>
    </citation>
    <scope>NUCLEOTIDE SEQUENCE [LARGE SCALE GENOMIC DNA]</scope>
    <source>
        <strain evidence="10 11">ATCC 49720</strain>
    </source>
</reference>
<sequence length="252" mass="27998">MCGRYIIASSPDALRRLFGYGEQPNFPPRYNVAPTQPVPVVIAENGARAFRLMRWGFLPSWVKDPGKFALVINARSETILEKPSFRNAIKRRRCLLPADGYYEWQVSPSRKRPFFIRRRDGAPIAFAGVAETWAGPNGEEVDTVAIVTTAAGPEMAMLHERVPVTIAPNDFDRWLDVMTDADDAMAMLVAPPRGTFVWHEVSTAVNRVANDSADLIRPSSPEDIAIAEAASKRPKERARKISEEDSGQGSLF</sequence>
<evidence type="ECO:0000256" key="6">
    <source>
        <dbReference type="ARBA" id="ARBA00023125"/>
    </source>
</evidence>
<dbReference type="InterPro" id="IPR003738">
    <property type="entry name" value="SRAP"/>
</dbReference>
<accession>K8NTF1</accession>
<dbReference type="OrthoDB" id="9782620at2"/>
<keyword evidence="5" id="KW-0190">Covalent protein-DNA linkage</keyword>
<comment type="similarity">
    <text evidence="1 8">Belongs to the SOS response-associated peptidase family.</text>
</comment>
<keyword evidence="4 8" id="KW-0378">Hydrolase</keyword>
<dbReference type="InterPro" id="IPR036590">
    <property type="entry name" value="SRAP-like"/>
</dbReference>
<dbReference type="SUPFAM" id="SSF143081">
    <property type="entry name" value="BB1717-like"/>
    <property type="match status" value="1"/>
</dbReference>
<dbReference type="GO" id="GO:0008233">
    <property type="term" value="F:peptidase activity"/>
    <property type="evidence" value="ECO:0007669"/>
    <property type="project" value="UniProtKB-KW"/>
</dbReference>
<evidence type="ECO:0000256" key="4">
    <source>
        <dbReference type="ARBA" id="ARBA00022801"/>
    </source>
</evidence>
<evidence type="ECO:0000256" key="2">
    <source>
        <dbReference type="ARBA" id="ARBA00022670"/>
    </source>
</evidence>
<keyword evidence="11" id="KW-1185">Reference proteome</keyword>
<keyword evidence="6" id="KW-0238">DNA-binding</keyword>
<organism evidence="10 11">
    <name type="scientific">Afipia clevelandensis ATCC 49720</name>
    <dbReference type="NCBI Taxonomy" id="883079"/>
    <lineage>
        <taxon>Bacteria</taxon>
        <taxon>Pseudomonadati</taxon>
        <taxon>Pseudomonadota</taxon>
        <taxon>Alphaproteobacteria</taxon>
        <taxon>Hyphomicrobiales</taxon>
        <taxon>Nitrobacteraceae</taxon>
        <taxon>Afipia</taxon>
    </lineage>
</organism>
<evidence type="ECO:0000256" key="8">
    <source>
        <dbReference type="RuleBase" id="RU364100"/>
    </source>
</evidence>
<feature type="region of interest" description="Disordered" evidence="9">
    <location>
        <begin position="229"/>
        <end position="252"/>
    </location>
</feature>
<dbReference type="GO" id="GO:0016829">
    <property type="term" value="F:lyase activity"/>
    <property type="evidence" value="ECO:0007669"/>
    <property type="project" value="UniProtKB-KW"/>
</dbReference>
<dbReference type="RefSeq" id="WP_002714758.1">
    <property type="nucleotide sequence ID" value="NZ_KB375281.1"/>
</dbReference>
<keyword evidence="3" id="KW-0227">DNA damage</keyword>
<evidence type="ECO:0000256" key="1">
    <source>
        <dbReference type="ARBA" id="ARBA00008136"/>
    </source>
</evidence>
<dbReference type="EMBL" id="AGWY01000016">
    <property type="protein sequence ID" value="EKS32421.1"/>
    <property type="molecule type" value="Genomic_DNA"/>
</dbReference>
<evidence type="ECO:0000256" key="9">
    <source>
        <dbReference type="SAM" id="MobiDB-lite"/>
    </source>
</evidence>
<keyword evidence="7" id="KW-0456">Lyase</keyword>
<proteinExistence type="inferred from homology"/>
<protein>
    <recommendedName>
        <fullName evidence="8">Abasic site processing protein</fullName>
        <ecNumber evidence="8">3.4.-.-</ecNumber>
    </recommendedName>
</protein>
<gene>
    <name evidence="10" type="ORF">HMPREF9696_03888</name>
</gene>
<evidence type="ECO:0000256" key="5">
    <source>
        <dbReference type="ARBA" id="ARBA00023124"/>
    </source>
</evidence>
<keyword evidence="2 8" id="KW-0645">Protease</keyword>
<dbReference type="PATRIC" id="fig|883079.3.peg.3973"/>
<dbReference type="EC" id="3.4.-.-" evidence="8"/>
<dbReference type="GO" id="GO:0003697">
    <property type="term" value="F:single-stranded DNA binding"/>
    <property type="evidence" value="ECO:0007669"/>
    <property type="project" value="InterPro"/>
</dbReference>
<name>K8NTF1_9BRAD</name>
<dbReference type="PANTHER" id="PTHR13604">
    <property type="entry name" value="DC12-RELATED"/>
    <property type="match status" value="1"/>
</dbReference>
<dbReference type="AlphaFoldDB" id="K8NTF1"/>
<dbReference type="GO" id="GO:0006508">
    <property type="term" value="P:proteolysis"/>
    <property type="evidence" value="ECO:0007669"/>
    <property type="project" value="UniProtKB-KW"/>
</dbReference>
<evidence type="ECO:0000256" key="3">
    <source>
        <dbReference type="ARBA" id="ARBA00022763"/>
    </source>
</evidence>
<evidence type="ECO:0000313" key="10">
    <source>
        <dbReference type="EMBL" id="EKS32421.1"/>
    </source>
</evidence>